<dbReference type="InterPro" id="IPR050331">
    <property type="entry name" value="Zinc_finger"/>
</dbReference>
<dbReference type="SMART" id="SM00355">
    <property type="entry name" value="ZnF_C2H2"/>
    <property type="match status" value="2"/>
</dbReference>
<dbReference type="Pfam" id="PF00096">
    <property type="entry name" value="zf-C2H2"/>
    <property type="match status" value="1"/>
</dbReference>
<keyword evidence="3" id="KW-0677">Repeat</keyword>
<dbReference type="PANTHER" id="PTHR16515">
    <property type="entry name" value="PR DOMAIN ZINC FINGER PROTEIN"/>
    <property type="match status" value="1"/>
</dbReference>
<feature type="domain" description="C2H2-type" evidence="9">
    <location>
        <begin position="312"/>
        <end position="338"/>
    </location>
</feature>
<feature type="region of interest" description="Disordered" evidence="8">
    <location>
        <begin position="244"/>
        <end position="267"/>
    </location>
</feature>
<evidence type="ECO:0000256" key="4">
    <source>
        <dbReference type="ARBA" id="ARBA00022771"/>
    </source>
</evidence>
<dbReference type="Proteomes" id="UP001642501">
    <property type="component" value="Unassembled WGS sequence"/>
</dbReference>
<proteinExistence type="predicted"/>
<dbReference type="EMBL" id="CAWUOM010000180">
    <property type="protein sequence ID" value="CAK7274719.1"/>
    <property type="molecule type" value="Genomic_DNA"/>
</dbReference>
<keyword evidence="4 7" id="KW-0863">Zinc-finger</keyword>
<feature type="compositionally biased region" description="Low complexity" evidence="8">
    <location>
        <begin position="69"/>
        <end position="104"/>
    </location>
</feature>
<accession>A0ABP0E2C5</accession>
<feature type="region of interest" description="Disordered" evidence="8">
    <location>
        <begin position="1"/>
        <end position="142"/>
    </location>
</feature>
<comment type="caution">
    <text evidence="10">The sequence shown here is derived from an EMBL/GenBank/DDBJ whole genome shotgun (WGS) entry which is preliminary data.</text>
</comment>
<feature type="domain" description="C2H2-type" evidence="9">
    <location>
        <begin position="284"/>
        <end position="311"/>
    </location>
</feature>
<feature type="region of interest" description="Disordered" evidence="8">
    <location>
        <begin position="157"/>
        <end position="197"/>
    </location>
</feature>
<sequence length="343" mass="37928">MAASLLSYPRQTSLPHAPHYASYPGQQTRQQQQPQGPPSPPMDDTKCSLPSISNLLDLADQGSPASETSPQSQQMQQQSSQQQHPSQDFSFNSSSRPSTRPNSSHYPSNPMSLRGGVLPPTPPMTSEASFGSGYDSPSAKSLSQLPHSVAVVAANSYYPESTPPPQAPYSHESAAPEHRHNSHTTQHHQPQPQRNFPYSASSYSQHTYYPAMQQPTPPPQPLPSGLYYQRPLPHVGANTYPPMHHHAHHPHHPHHPHHAPSPWQHHHYISPSAAAGFPQSQDRYICATCNKAFSRPSSLRIHSHSHTGEKPFHCPHRSCGKAFSVRSNMKRHERGCHSFNSGK</sequence>
<evidence type="ECO:0000256" key="3">
    <source>
        <dbReference type="ARBA" id="ARBA00022737"/>
    </source>
</evidence>
<dbReference type="InterPro" id="IPR036236">
    <property type="entry name" value="Znf_C2H2_sf"/>
</dbReference>
<evidence type="ECO:0000256" key="6">
    <source>
        <dbReference type="ARBA" id="ARBA00023242"/>
    </source>
</evidence>
<comment type="subcellular location">
    <subcellularLocation>
        <location evidence="1">Nucleus</location>
    </subcellularLocation>
</comment>
<dbReference type="PROSITE" id="PS00028">
    <property type="entry name" value="ZINC_FINGER_C2H2_1"/>
    <property type="match status" value="2"/>
</dbReference>
<protein>
    <recommendedName>
        <fullName evidence="9">C2H2-type domain-containing protein</fullName>
    </recommendedName>
</protein>
<dbReference type="InterPro" id="IPR013087">
    <property type="entry name" value="Znf_C2H2_type"/>
</dbReference>
<evidence type="ECO:0000256" key="2">
    <source>
        <dbReference type="ARBA" id="ARBA00022723"/>
    </source>
</evidence>
<keyword evidence="5" id="KW-0862">Zinc</keyword>
<evidence type="ECO:0000256" key="8">
    <source>
        <dbReference type="SAM" id="MobiDB-lite"/>
    </source>
</evidence>
<dbReference type="PANTHER" id="PTHR16515:SF49">
    <property type="entry name" value="GASTRULA ZINC FINGER PROTEIN XLCGF49.1-LIKE-RELATED"/>
    <property type="match status" value="1"/>
</dbReference>
<gene>
    <name evidence="10" type="ORF">SEPCBS57363_006305</name>
</gene>
<dbReference type="SUPFAM" id="SSF57667">
    <property type="entry name" value="beta-beta-alpha zinc fingers"/>
    <property type="match status" value="1"/>
</dbReference>
<dbReference type="Gene3D" id="3.30.160.60">
    <property type="entry name" value="Classic Zinc Finger"/>
    <property type="match status" value="2"/>
</dbReference>
<feature type="compositionally biased region" description="Low complexity" evidence="8">
    <location>
        <begin position="24"/>
        <end position="34"/>
    </location>
</feature>
<name>A0ABP0E2C5_9PEZI</name>
<evidence type="ECO:0000313" key="11">
    <source>
        <dbReference type="Proteomes" id="UP001642501"/>
    </source>
</evidence>
<evidence type="ECO:0000256" key="7">
    <source>
        <dbReference type="PROSITE-ProRule" id="PRU00042"/>
    </source>
</evidence>
<organism evidence="10 11">
    <name type="scientific">Sporothrix epigloea</name>
    <dbReference type="NCBI Taxonomy" id="1892477"/>
    <lineage>
        <taxon>Eukaryota</taxon>
        <taxon>Fungi</taxon>
        <taxon>Dikarya</taxon>
        <taxon>Ascomycota</taxon>
        <taxon>Pezizomycotina</taxon>
        <taxon>Sordariomycetes</taxon>
        <taxon>Sordariomycetidae</taxon>
        <taxon>Ophiostomatales</taxon>
        <taxon>Ophiostomataceae</taxon>
        <taxon>Sporothrix</taxon>
    </lineage>
</organism>
<keyword evidence="2" id="KW-0479">Metal-binding</keyword>
<keyword evidence="11" id="KW-1185">Reference proteome</keyword>
<evidence type="ECO:0000313" key="10">
    <source>
        <dbReference type="EMBL" id="CAK7274719.1"/>
    </source>
</evidence>
<evidence type="ECO:0000256" key="5">
    <source>
        <dbReference type="ARBA" id="ARBA00022833"/>
    </source>
</evidence>
<reference evidence="10 11" key="1">
    <citation type="submission" date="2024-01" db="EMBL/GenBank/DDBJ databases">
        <authorList>
            <person name="Allen C."/>
            <person name="Tagirdzhanova G."/>
        </authorList>
    </citation>
    <scope>NUCLEOTIDE SEQUENCE [LARGE SCALE GENOMIC DNA]</scope>
    <source>
        <strain evidence="10 11">CBS 573.63</strain>
    </source>
</reference>
<evidence type="ECO:0000259" key="9">
    <source>
        <dbReference type="PROSITE" id="PS50157"/>
    </source>
</evidence>
<dbReference type="PROSITE" id="PS50157">
    <property type="entry name" value="ZINC_FINGER_C2H2_2"/>
    <property type="match status" value="2"/>
</dbReference>
<keyword evidence="6" id="KW-0539">Nucleus</keyword>
<evidence type="ECO:0000256" key="1">
    <source>
        <dbReference type="ARBA" id="ARBA00004123"/>
    </source>
</evidence>